<accession>D6PJ49</accession>
<dbReference type="InterPro" id="IPR000719">
    <property type="entry name" value="Prot_kinase_dom"/>
</dbReference>
<organism evidence="2">
    <name type="scientific">uncultured organism MedDCM-OCT-S08-C100</name>
    <dbReference type="NCBI Taxonomy" id="743626"/>
    <lineage>
        <taxon>unclassified sequences</taxon>
        <taxon>environmental samples</taxon>
    </lineage>
</organism>
<dbReference type="SUPFAM" id="SSF56112">
    <property type="entry name" value="Protein kinase-like (PK-like)"/>
    <property type="match status" value="1"/>
</dbReference>
<dbReference type="GO" id="GO:0005524">
    <property type="term" value="F:ATP binding"/>
    <property type="evidence" value="ECO:0007669"/>
    <property type="project" value="InterPro"/>
</dbReference>
<evidence type="ECO:0000259" key="1">
    <source>
        <dbReference type="PROSITE" id="PS50011"/>
    </source>
</evidence>
<reference evidence="2" key="1">
    <citation type="journal article" date="2010" name="ISME J.">
        <title>Metagenome of the Mediterranean deep chlorophyll maximum studied by direct and fosmid library 454 pyrosequencing.</title>
        <authorList>
            <person name="Ghai R."/>
            <person name="Martin-Cuadrado A.B."/>
            <person name="Molto A.G."/>
            <person name="Heredia I.G."/>
            <person name="Cabrera R."/>
            <person name="Martin J."/>
            <person name="Verdu M."/>
            <person name="Deschamps P."/>
            <person name="Moreira D."/>
            <person name="Lopez-Garcia P."/>
            <person name="Mira A."/>
            <person name="Rodriguez-Valera F."/>
        </authorList>
    </citation>
    <scope>NUCLEOTIDE SEQUENCE</scope>
</reference>
<protein>
    <recommendedName>
        <fullName evidence="1">Protein kinase domain-containing protein</fullName>
    </recommendedName>
</protein>
<feature type="domain" description="Protein kinase" evidence="1">
    <location>
        <begin position="1"/>
        <end position="55"/>
    </location>
</feature>
<dbReference type="Gene3D" id="1.10.510.10">
    <property type="entry name" value="Transferase(Phosphotransferase) domain 1"/>
    <property type="match status" value="1"/>
</dbReference>
<dbReference type="GO" id="GO:0004672">
    <property type="term" value="F:protein kinase activity"/>
    <property type="evidence" value="ECO:0007669"/>
    <property type="project" value="InterPro"/>
</dbReference>
<sequence>MMSSDYSNPSERKITLLAMFLDVCRGLAYMHYNQFVHRDLKPENVFLKSKDEKLA</sequence>
<dbReference type="PROSITE" id="PS50011">
    <property type="entry name" value="PROTEIN_KINASE_DOM"/>
    <property type="match status" value="1"/>
</dbReference>
<dbReference type="EMBL" id="GU943093">
    <property type="protein sequence ID" value="ADD95750.1"/>
    <property type="molecule type" value="Genomic_DNA"/>
</dbReference>
<name>D6PJ49_9ZZZZ</name>
<dbReference type="InterPro" id="IPR008271">
    <property type="entry name" value="Ser/Thr_kinase_AS"/>
</dbReference>
<evidence type="ECO:0000313" key="2">
    <source>
        <dbReference type="EMBL" id="ADD95750.1"/>
    </source>
</evidence>
<dbReference type="InterPro" id="IPR011009">
    <property type="entry name" value="Kinase-like_dom_sf"/>
</dbReference>
<proteinExistence type="predicted"/>
<dbReference type="Pfam" id="PF00069">
    <property type="entry name" value="Pkinase"/>
    <property type="match status" value="1"/>
</dbReference>
<dbReference type="AlphaFoldDB" id="D6PJ49"/>
<dbReference type="PROSITE" id="PS00108">
    <property type="entry name" value="PROTEIN_KINASE_ST"/>
    <property type="match status" value="1"/>
</dbReference>